<accession>A0AC61PJB0</accession>
<evidence type="ECO:0000313" key="2">
    <source>
        <dbReference type="Proteomes" id="UP000192328"/>
    </source>
</evidence>
<gene>
    <name evidence="1" type="ORF">SAMN06297397_0936</name>
</gene>
<protein>
    <submittedName>
        <fullName evidence="1">Phage-related protein</fullName>
    </submittedName>
</protein>
<comment type="caution">
    <text evidence="1">The sequence shown here is derived from an EMBL/GenBank/DDBJ whole genome shotgun (WGS) entry which is preliminary data.</text>
</comment>
<proteinExistence type="predicted"/>
<dbReference type="EMBL" id="FWXZ01000001">
    <property type="protein sequence ID" value="SMC43355.1"/>
    <property type="molecule type" value="Genomic_DNA"/>
</dbReference>
<organism evidence="1 2">
    <name type="scientific">Aristaeella lactis</name>
    <dbReference type="NCBI Taxonomy" id="3046383"/>
    <lineage>
        <taxon>Bacteria</taxon>
        <taxon>Bacillati</taxon>
        <taxon>Bacillota</taxon>
        <taxon>Clostridia</taxon>
        <taxon>Eubacteriales</taxon>
        <taxon>Aristaeellaceae</taxon>
        <taxon>Aristaeella</taxon>
    </lineage>
</organism>
<dbReference type="Proteomes" id="UP000192328">
    <property type="component" value="Unassembled WGS sequence"/>
</dbReference>
<evidence type="ECO:0000313" key="1">
    <source>
        <dbReference type="EMBL" id="SMC43355.1"/>
    </source>
</evidence>
<name>A0AC61PJB0_9FIRM</name>
<reference evidence="1" key="1">
    <citation type="submission" date="2017-04" db="EMBL/GenBank/DDBJ databases">
        <authorList>
            <person name="Varghese N."/>
            <person name="Submissions S."/>
        </authorList>
    </citation>
    <scope>NUCLEOTIDE SEQUENCE</scope>
    <source>
        <strain evidence="1">WTE2008</strain>
    </source>
</reference>
<keyword evidence="2" id="KW-1185">Reference proteome</keyword>
<sequence>MQDFFLWNGVDCRIYGIHVTEQPPITIPLERSTQTNVPGRPGSLTQLEGEDVYDDMILTATCFISDPAQIPAIAAWLKGAGTVTFANRTGGYYKARIANQIPFEKVLRGNPHCTFAVNFRCYPFFYADAAADITVTTSGTIITNPGSVYSEPILTVYGSGDITLMVGTTIVELEDISGSIILDCALKEAYLGSTLMNDHMTGEFPVLKPGMNPISWTGAVTKVVIKPNWRYL</sequence>